<proteinExistence type="predicted"/>
<evidence type="ECO:0008006" key="10">
    <source>
        <dbReference type="Google" id="ProtNLM"/>
    </source>
</evidence>
<dbReference type="InterPro" id="IPR036259">
    <property type="entry name" value="MFS_trans_sf"/>
</dbReference>
<keyword evidence="5 7" id="KW-0472">Membrane</keyword>
<feature type="transmembrane region" description="Helical" evidence="7">
    <location>
        <begin position="79"/>
        <end position="99"/>
    </location>
</feature>
<evidence type="ECO:0000313" key="8">
    <source>
        <dbReference type="EnsemblMetazoa" id="XP_022666971"/>
    </source>
</evidence>
<dbReference type="GO" id="GO:0022857">
    <property type="term" value="F:transmembrane transporter activity"/>
    <property type="evidence" value="ECO:0007669"/>
    <property type="project" value="InterPro"/>
</dbReference>
<evidence type="ECO:0000313" key="9">
    <source>
        <dbReference type="Proteomes" id="UP000594260"/>
    </source>
</evidence>
<feature type="transmembrane region" description="Helical" evidence="7">
    <location>
        <begin position="526"/>
        <end position="547"/>
    </location>
</feature>
<feature type="transmembrane region" description="Helical" evidence="7">
    <location>
        <begin position="195"/>
        <end position="214"/>
    </location>
</feature>
<dbReference type="InterPro" id="IPR011701">
    <property type="entry name" value="MFS"/>
</dbReference>
<feature type="transmembrane region" description="Helical" evidence="7">
    <location>
        <begin position="132"/>
        <end position="153"/>
    </location>
</feature>
<dbReference type="Gene3D" id="1.20.1250.20">
    <property type="entry name" value="MFS general substrate transporter like domains"/>
    <property type="match status" value="2"/>
</dbReference>
<evidence type="ECO:0000256" key="4">
    <source>
        <dbReference type="ARBA" id="ARBA00022989"/>
    </source>
</evidence>
<feature type="transmembrane region" description="Helical" evidence="7">
    <location>
        <begin position="39"/>
        <end position="67"/>
    </location>
</feature>
<dbReference type="KEGG" id="vde:111252790"/>
<keyword evidence="2" id="KW-0813">Transport</keyword>
<feature type="transmembrane region" description="Helical" evidence="7">
    <location>
        <begin position="590"/>
        <end position="612"/>
    </location>
</feature>
<dbReference type="PANTHER" id="PTHR43385">
    <property type="entry name" value="RIBOFLAVIN TRANSPORTER RIBJ"/>
    <property type="match status" value="1"/>
</dbReference>
<keyword evidence="4 7" id="KW-1133">Transmembrane helix</keyword>
<keyword evidence="9" id="KW-1185">Reference proteome</keyword>
<feature type="transmembrane region" description="Helical" evidence="7">
    <location>
        <begin position="106"/>
        <end position="126"/>
    </location>
</feature>
<sequence length="663" mass="74029">MPSVQLNVPHLQERRQSCCPERKPKLALRRRGPDSKYSWLIALACGGVNLFMHGSSKVVGVLFVAWIIELKCSREMAAWPFALHTTLIHLAGPVFGLLSRRLPIRIIIIASSFVSALSVALCYFAPDIIWLSVLFGIIHGAATCGAVLMTQVCINQHFVEKRGTAAGVVEALAAINGIVFPPLLEYSLRNYGLHWSMLLLGGCVLNALAFSFAVRSPSWMVGDPTERRKSIFTNAVVANKGLASWINHFQPQMEDDSSDEDETKGTQGDIRYYVSEGGGMATSQVDTEVQLASIIHQINDSKYIQSDGKLDFSTIRQDLQAAPGAKFKNSASEGDMHAASKSPPQYGSTQQIEQSHLEPPLVSDAPNGASDQQQVCWRNFCLTSLARPTSTMSSNRVLFMPFPHIPTGYTLYSEFRRSSTTINRPPKLPKARRLNECHSNGPCEYHDSKRYKLWKRVRPFLTITFWHLTFSQFLVQLCLGVFLLTILDFAYDKAFPTEESVYFVSAFCLGDLMARLVTGYIADADVLPMELIVLFACSLQSAMFQCLMHSRSYVALILTAVGMGASHGARIFLLPMFITKSFGLRRLTLNVSTASCICGLLMLVRPFIIGYYRDGQAGRRTTDFQCRIMKVLFCYKHRTLWQILNCLRYCACRLNNCSFLATM</sequence>
<dbReference type="AlphaFoldDB" id="A0A7M7MCV1"/>
<dbReference type="RefSeq" id="XP_022666971.1">
    <property type="nucleotide sequence ID" value="XM_022811236.1"/>
</dbReference>
<dbReference type="GeneID" id="111252790"/>
<feature type="transmembrane region" description="Helical" evidence="7">
    <location>
        <begin position="165"/>
        <end position="183"/>
    </location>
</feature>
<comment type="subcellular location">
    <subcellularLocation>
        <location evidence="1">Membrane</location>
        <topology evidence="1">Multi-pass membrane protein</topology>
    </subcellularLocation>
</comment>
<dbReference type="InParanoid" id="A0A7M7MCV1"/>
<dbReference type="OrthoDB" id="6499973at2759"/>
<accession>A0A7M7MCV1</accession>
<evidence type="ECO:0000256" key="6">
    <source>
        <dbReference type="SAM" id="MobiDB-lite"/>
    </source>
</evidence>
<protein>
    <recommendedName>
        <fullName evidence="10">Monocarboxylate transporter</fullName>
    </recommendedName>
</protein>
<dbReference type="PANTHER" id="PTHR43385:SF1">
    <property type="entry name" value="RIBOFLAVIN TRANSPORTER RIBJ"/>
    <property type="match status" value="1"/>
</dbReference>
<reference evidence="8" key="1">
    <citation type="submission" date="2021-01" db="UniProtKB">
        <authorList>
            <consortium name="EnsemblMetazoa"/>
        </authorList>
    </citation>
    <scope>IDENTIFICATION</scope>
</reference>
<dbReference type="InterPro" id="IPR052983">
    <property type="entry name" value="MFS_Riboflavin_Transporter"/>
</dbReference>
<dbReference type="EnsemblMetazoa" id="XM_022811236">
    <property type="protein sequence ID" value="XP_022666971"/>
    <property type="gene ID" value="LOC111252790"/>
</dbReference>
<dbReference type="GO" id="GO:0016020">
    <property type="term" value="C:membrane"/>
    <property type="evidence" value="ECO:0007669"/>
    <property type="project" value="UniProtKB-SubCell"/>
</dbReference>
<feature type="transmembrane region" description="Helical" evidence="7">
    <location>
        <begin position="554"/>
        <end position="578"/>
    </location>
</feature>
<organism evidence="8 9">
    <name type="scientific">Varroa destructor</name>
    <name type="common">Honeybee mite</name>
    <dbReference type="NCBI Taxonomy" id="109461"/>
    <lineage>
        <taxon>Eukaryota</taxon>
        <taxon>Metazoa</taxon>
        <taxon>Ecdysozoa</taxon>
        <taxon>Arthropoda</taxon>
        <taxon>Chelicerata</taxon>
        <taxon>Arachnida</taxon>
        <taxon>Acari</taxon>
        <taxon>Parasitiformes</taxon>
        <taxon>Mesostigmata</taxon>
        <taxon>Gamasina</taxon>
        <taxon>Dermanyssoidea</taxon>
        <taxon>Varroidae</taxon>
        <taxon>Varroa</taxon>
    </lineage>
</organism>
<feature type="transmembrane region" description="Helical" evidence="7">
    <location>
        <begin position="460"/>
        <end position="487"/>
    </location>
</feature>
<evidence type="ECO:0000256" key="3">
    <source>
        <dbReference type="ARBA" id="ARBA00022692"/>
    </source>
</evidence>
<keyword evidence="3 7" id="KW-0812">Transmembrane</keyword>
<feature type="region of interest" description="Disordered" evidence="6">
    <location>
        <begin position="326"/>
        <end position="354"/>
    </location>
</feature>
<name>A0A7M7MCV1_VARDE</name>
<evidence type="ECO:0000256" key="7">
    <source>
        <dbReference type="SAM" id="Phobius"/>
    </source>
</evidence>
<dbReference type="SUPFAM" id="SSF103473">
    <property type="entry name" value="MFS general substrate transporter"/>
    <property type="match status" value="1"/>
</dbReference>
<feature type="compositionally biased region" description="Polar residues" evidence="6">
    <location>
        <begin position="342"/>
        <end position="354"/>
    </location>
</feature>
<evidence type="ECO:0000256" key="1">
    <source>
        <dbReference type="ARBA" id="ARBA00004141"/>
    </source>
</evidence>
<evidence type="ECO:0000256" key="5">
    <source>
        <dbReference type="ARBA" id="ARBA00023136"/>
    </source>
</evidence>
<dbReference type="OMA" id="LASWITH"/>
<dbReference type="Proteomes" id="UP000594260">
    <property type="component" value="Unplaced"/>
</dbReference>
<dbReference type="Pfam" id="PF07690">
    <property type="entry name" value="MFS_1"/>
    <property type="match status" value="1"/>
</dbReference>
<evidence type="ECO:0000256" key="2">
    <source>
        <dbReference type="ARBA" id="ARBA00022448"/>
    </source>
</evidence>